<reference evidence="1" key="2">
    <citation type="journal article" date="2023" name="IMA Fungus">
        <title>Comparative genomic study of the Penicillium genus elucidates a diverse pangenome and 15 lateral gene transfer events.</title>
        <authorList>
            <person name="Petersen C."/>
            <person name="Sorensen T."/>
            <person name="Nielsen M.R."/>
            <person name="Sondergaard T.E."/>
            <person name="Sorensen J.L."/>
            <person name="Fitzpatrick D.A."/>
            <person name="Frisvad J.C."/>
            <person name="Nielsen K.L."/>
        </authorList>
    </citation>
    <scope>NUCLEOTIDE SEQUENCE</scope>
    <source>
        <strain evidence="1">IBT 29864</strain>
    </source>
</reference>
<dbReference type="Gene3D" id="1.20.1290.10">
    <property type="entry name" value="AhpD-like"/>
    <property type="match status" value="1"/>
</dbReference>
<dbReference type="InterPro" id="IPR029032">
    <property type="entry name" value="AhpD-like"/>
</dbReference>
<dbReference type="EMBL" id="JAPZBS010000001">
    <property type="protein sequence ID" value="KAJ5390385.1"/>
    <property type="molecule type" value="Genomic_DNA"/>
</dbReference>
<keyword evidence="2" id="KW-1185">Reference proteome</keyword>
<dbReference type="SUPFAM" id="SSF69118">
    <property type="entry name" value="AhpD-like"/>
    <property type="match status" value="1"/>
</dbReference>
<dbReference type="InterPro" id="IPR052999">
    <property type="entry name" value="PTS1_Protein"/>
</dbReference>
<dbReference type="AlphaFoldDB" id="A0A9W9VWA1"/>
<organism evidence="1 2">
    <name type="scientific">Penicillium cataractarum</name>
    <dbReference type="NCBI Taxonomy" id="2100454"/>
    <lineage>
        <taxon>Eukaryota</taxon>
        <taxon>Fungi</taxon>
        <taxon>Dikarya</taxon>
        <taxon>Ascomycota</taxon>
        <taxon>Pezizomycotina</taxon>
        <taxon>Eurotiomycetes</taxon>
        <taxon>Eurotiomycetidae</taxon>
        <taxon>Eurotiales</taxon>
        <taxon>Aspergillaceae</taxon>
        <taxon>Penicillium</taxon>
    </lineage>
</organism>
<dbReference type="PANTHER" id="PTHR28180">
    <property type="entry name" value="CONSERVED MITOCHONDRIAL PROTEIN-RELATED"/>
    <property type="match status" value="1"/>
</dbReference>
<reference evidence="1" key="1">
    <citation type="submission" date="2022-11" db="EMBL/GenBank/DDBJ databases">
        <authorList>
            <person name="Petersen C."/>
        </authorList>
    </citation>
    <scope>NUCLEOTIDE SEQUENCE</scope>
    <source>
        <strain evidence="1">IBT 29864</strain>
    </source>
</reference>
<protein>
    <recommendedName>
        <fullName evidence="3">Carboxymuconolactone decarboxylase-like domain-containing protein</fullName>
    </recommendedName>
</protein>
<dbReference type="RefSeq" id="XP_056561113.1">
    <property type="nucleotide sequence ID" value="XM_056694384.1"/>
</dbReference>
<dbReference type="PANTHER" id="PTHR28180:SF5">
    <property type="entry name" value="DNA POLYMERASE ALPHA SUBUNIT B"/>
    <property type="match status" value="1"/>
</dbReference>
<gene>
    <name evidence="1" type="ORF">N7496_001453</name>
</gene>
<evidence type="ECO:0000313" key="2">
    <source>
        <dbReference type="Proteomes" id="UP001147782"/>
    </source>
</evidence>
<sequence length="246" mass="27529">MASEAPVVDRSSVDPRCDKLFREIEAKFDASNIPTDKWYLTTLGAIIPSAEPCMAGQLYLYLLSQPPYSTPDGRKTLTLRFHEVILKAVALLGIPKPAEATIAIANIEPVDHEELPFSREGWQCDEANHQRGMSWLQKIYAQNTPALLDLFKKHRDFGAAVCDIAYGLCLSDRQILDDMDTELVVLPAVMGQNLPRMTYWHIRGCRRVGVSKEDVEMLCECVHAVAHACGTALDRVRDMQIDEDGI</sequence>
<dbReference type="GeneID" id="81433561"/>
<dbReference type="Proteomes" id="UP001147782">
    <property type="component" value="Unassembled WGS sequence"/>
</dbReference>
<accession>A0A9W9VWA1</accession>
<evidence type="ECO:0008006" key="3">
    <source>
        <dbReference type="Google" id="ProtNLM"/>
    </source>
</evidence>
<comment type="caution">
    <text evidence="1">The sequence shown here is derived from an EMBL/GenBank/DDBJ whole genome shotgun (WGS) entry which is preliminary data.</text>
</comment>
<name>A0A9W9VWA1_9EURO</name>
<dbReference type="OrthoDB" id="5537330at2759"/>
<proteinExistence type="predicted"/>
<evidence type="ECO:0000313" key="1">
    <source>
        <dbReference type="EMBL" id="KAJ5390385.1"/>
    </source>
</evidence>